<protein>
    <submittedName>
        <fullName evidence="2">Signal recognition particle receptor subunit beta</fullName>
    </submittedName>
</protein>
<sequence>MGAKSKYVIVQIASVISGTTRMWMDMDKEPIIEPIDLSTGIEYTWATIAAAVFAVIIVSVLLILRNRRKQKNTFLIVGLSDSGKTLIFSKLINKDVNQTTYTSIKENVCDKLLTKKGQDHRLVDYPGAEKLRTGLFDNWLKKELPSVRGVIFVIDSGTFNRKLRDVAELLYDVLYQLKINKSLSTPLLIACSKQDNSLAKTEKAISDALEREFGLINISRAAALSSTDGRDGGKLLTFSGGDFSWTDLKMDDLNFIPTSAIETDEFDLKNVREWIDSH</sequence>
<proteinExistence type="predicted"/>
<evidence type="ECO:0000313" key="1">
    <source>
        <dbReference type="Proteomes" id="UP000887580"/>
    </source>
</evidence>
<dbReference type="WBParaSite" id="PS1159_v2.g8588.t1">
    <property type="protein sequence ID" value="PS1159_v2.g8588.t1"/>
    <property type="gene ID" value="PS1159_v2.g8588"/>
</dbReference>
<accession>A0AC35GTF1</accession>
<organism evidence="1 2">
    <name type="scientific">Panagrolaimus sp. PS1159</name>
    <dbReference type="NCBI Taxonomy" id="55785"/>
    <lineage>
        <taxon>Eukaryota</taxon>
        <taxon>Metazoa</taxon>
        <taxon>Ecdysozoa</taxon>
        <taxon>Nematoda</taxon>
        <taxon>Chromadorea</taxon>
        <taxon>Rhabditida</taxon>
        <taxon>Tylenchina</taxon>
        <taxon>Panagrolaimomorpha</taxon>
        <taxon>Panagrolaimoidea</taxon>
        <taxon>Panagrolaimidae</taxon>
        <taxon>Panagrolaimus</taxon>
    </lineage>
</organism>
<evidence type="ECO:0000313" key="2">
    <source>
        <dbReference type="WBParaSite" id="PS1159_v2.g8588.t1"/>
    </source>
</evidence>
<dbReference type="Proteomes" id="UP000887580">
    <property type="component" value="Unplaced"/>
</dbReference>
<reference evidence="2" key="1">
    <citation type="submission" date="2022-11" db="UniProtKB">
        <authorList>
            <consortium name="WormBaseParasite"/>
        </authorList>
    </citation>
    <scope>IDENTIFICATION</scope>
</reference>
<name>A0AC35GTF1_9BILA</name>